<accession>A0ABQ8P381</accession>
<reference evidence="3" key="1">
    <citation type="submission" date="2022-10" db="EMBL/GenBank/DDBJ databases">
        <title>Adaptive evolution leads to modifications in subtelomeric GC content in a zoonotic Cryptosporidium species.</title>
        <authorList>
            <person name="Li J."/>
            <person name="Feng Y."/>
            <person name="Xiao L."/>
        </authorList>
    </citation>
    <scope>NUCLEOTIDE SEQUENCE</scope>
    <source>
        <strain evidence="3">25894</strain>
    </source>
</reference>
<organism evidence="3 4">
    <name type="scientific">Cryptosporidium canis</name>
    <dbReference type="NCBI Taxonomy" id="195482"/>
    <lineage>
        <taxon>Eukaryota</taxon>
        <taxon>Sar</taxon>
        <taxon>Alveolata</taxon>
        <taxon>Apicomplexa</taxon>
        <taxon>Conoidasida</taxon>
        <taxon>Coccidia</taxon>
        <taxon>Eucoccidiorida</taxon>
        <taxon>Eimeriorina</taxon>
        <taxon>Cryptosporidiidae</taxon>
        <taxon>Cryptosporidium</taxon>
    </lineage>
</organism>
<sequence length="1075" mass="115825">MGAKHRPLAYLVFIAIIKSLIFELHVATCTDLHAHASTNAKVVLRFPPYTGLEEESLEIKEGKSLGEYVLVGERRLESLVGGELGSEVDIVVNEVGVERSEFGHLVSDFKVAESEDVVVEFRLREGLASRFGGGMGGREGVGGGMGGQEGVLILGFTCVNGGSAGGSRLPRAVSVRERLPMVFRDLRGLLEGFAGPGEFVIESITTLRSPERELVGSGEEEEVDLESGDLVRVRVRDLGPGASLGEEAVGSDGDGAPGAGGDLPVMVVFSNRGEVPSRRMALGRDSTVRDLLGELHRITFPGTDRRVVSGGDRLAIQNEQGREVEQTGEARLEDFIPEGVDVSEGRPLVLYVTIISVAEERLGQQDEAGGVRQEVSEIFEPKDVKEIDEFILNVNNEVREIDSDLEAIQDGRRGADAPALRLVGQEGSVEYEVRGDSSLITTASLYSLAQFVWHSGGQTESGCLLSYEGRQGGERVVVDPNSHETIGTLPGYYRGVRVGMRGLKPVAIEILVYLSVKGESEQVEDKILFTRSLEVPEIISVTSFLRLVHSSCGGKLSKYTVVGIQKDAGDGRLVEYLPVPRTPSSTTYLTFYSEKQDLGIFLEVVPARSIEIMLLIPSSVTGEEISERSAEDTDSGEESLLEYRLKILSNTTVRELIQSLIENRVLDRSVSASTVYVRDKSSETYLSREFVIGQQSSEEGVGRKRMQGRMIFAVEIVKRLSLTALFYNSQGEELEMQPLQVSVGTSQSVLKLKREIVSKAKQQGVSLDEQRMGIGSGLDIGEEFKKVVYTILKDSDRVDESGLAPNDELRVYLLQEEREEPARREGLDQEGGGEAGPGSGPGGLGGGRGPRLEIPLSIEKCSLNTMLERRWFIVPMDLGTPIGELKETIDGVAMLKGQDFDLFAETEKGRLELSQDAESCSSLGVTELGLLTAVCNGRRSDRAGGGVGSSRSVSQAIVDDICEDGGESSGQCSRRCDLRRGLGGGGWGGGEGQGVAAAVGEDREEDRGDGAEGAQIEAEQKDAEQVGKGGGGELLEDGVEAEGAGEVAQGVFDDIRLQGDGRAEEILQKTRARED</sequence>
<protein>
    <submittedName>
        <fullName evidence="3">Signal peptide-containing protein</fullName>
    </submittedName>
</protein>
<dbReference type="EMBL" id="JAPCXB010000139">
    <property type="protein sequence ID" value="KAJ1606521.1"/>
    <property type="molecule type" value="Genomic_DNA"/>
</dbReference>
<dbReference type="Proteomes" id="UP001071777">
    <property type="component" value="Unassembled WGS sequence"/>
</dbReference>
<feature type="region of interest" description="Disordered" evidence="1">
    <location>
        <begin position="987"/>
        <end position="1036"/>
    </location>
</feature>
<feature type="region of interest" description="Disordered" evidence="1">
    <location>
        <begin position="819"/>
        <end position="851"/>
    </location>
</feature>
<feature type="compositionally biased region" description="Gly residues" evidence="1">
    <location>
        <begin position="252"/>
        <end position="261"/>
    </location>
</feature>
<keyword evidence="4" id="KW-1185">Reference proteome</keyword>
<comment type="caution">
    <text evidence="3">The sequence shown here is derived from an EMBL/GenBank/DDBJ whole genome shotgun (WGS) entry which is preliminary data.</text>
</comment>
<evidence type="ECO:0000256" key="2">
    <source>
        <dbReference type="SAM" id="SignalP"/>
    </source>
</evidence>
<feature type="chain" id="PRO_5045086450" evidence="2">
    <location>
        <begin position="30"/>
        <end position="1075"/>
    </location>
</feature>
<name>A0ABQ8P381_9CRYT</name>
<feature type="signal peptide" evidence="2">
    <location>
        <begin position="1"/>
        <end position="29"/>
    </location>
</feature>
<keyword evidence="2" id="KW-0732">Signal</keyword>
<gene>
    <name evidence="3" type="ORF">OJ252_3142</name>
</gene>
<proteinExistence type="predicted"/>
<evidence type="ECO:0000313" key="4">
    <source>
        <dbReference type="Proteomes" id="UP001071777"/>
    </source>
</evidence>
<feature type="compositionally biased region" description="Gly residues" evidence="1">
    <location>
        <begin position="829"/>
        <end position="849"/>
    </location>
</feature>
<evidence type="ECO:0000313" key="3">
    <source>
        <dbReference type="EMBL" id="KAJ1606521.1"/>
    </source>
</evidence>
<feature type="region of interest" description="Disordered" evidence="1">
    <location>
        <begin position="242"/>
        <end position="261"/>
    </location>
</feature>
<evidence type="ECO:0000256" key="1">
    <source>
        <dbReference type="SAM" id="MobiDB-lite"/>
    </source>
</evidence>